<sequence length="249" mass="27049">MEECSVVFNEVFIFNPSVIHVGEKPFTCTYPCDSGGTPTICGERFRRSDELTRHRRRHADERPFVCTECSQAFRRADHLSVHFRRHEREALIRSRSVISSESKPVAVPVSKTFISDQSHPIECNEKNIESVKEPVTIENESTHSSLSRPSTPPPPRAPSPISPSLPPSPASAQISPPPSAPTSAHQITPDPVIPPLSCVLLTGTFVCLLPTDLLATLIASSVATQLGETASENPAVSTPPSTFANHVDS</sequence>
<evidence type="ECO:0000313" key="8">
    <source>
        <dbReference type="Proteomes" id="UP000728185"/>
    </source>
</evidence>
<feature type="domain" description="C2H2-type" evidence="6">
    <location>
        <begin position="64"/>
        <end position="91"/>
    </location>
</feature>
<evidence type="ECO:0000256" key="5">
    <source>
        <dbReference type="SAM" id="MobiDB-lite"/>
    </source>
</evidence>
<dbReference type="EMBL" id="LUCM01000625">
    <property type="protein sequence ID" value="KAA0200308.1"/>
    <property type="molecule type" value="Genomic_DNA"/>
</dbReference>
<dbReference type="InterPro" id="IPR036236">
    <property type="entry name" value="Znf_C2H2_sf"/>
</dbReference>
<dbReference type="SUPFAM" id="SSF57667">
    <property type="entry name" value="beta-beta-alpha zinc fingers"/>
    <property type="match status" value="1"/>
</dbReference>
<feature type="compositionally biased region" description="Pro residues" evidence="5">
    <location>
        <begin position="150"/>
        <end position="180"/>
    </location>
</feature>
<dbReference type="InterPro" id="IPR013087">
    <property type="entry name" value="Znf_C2H2_type"/>
</dbReference>
<dbReference type="PANTHER" id="PTHR23235:SF120">
    <property type="entry name" value="KRUPPEL-LIKE FACTOR 15"/>
    <property type="match status" value="1"/>
</dbReference>
<protein>
    <recommendedName>
        <fullName evidence="6">C2H2-type domain-containing protein</fullName>
    </recommendedName>
</protein>
<comment type="caution">
    <text evidence="7">The sequence shown here is derived from an EMBL/GenBank/DDBJ whole genome shotgun (WGS) entry which is preliminary data.</text>
</comment>
<dbReference type="Gene3D" id="3.30.160.60">
    <property type="entry name" value="Classic Zinc Finger"/>
    <property type="match status" value="2"/>
</dbReference>
<keyword evidence="3" id="KW-0862">Zinc</keyword>
<evidence type="ECO:0000256" key="3">
    <source>
        <dbReference type="ARBA" id="ARBA00022833"/>
    </source>
</evidence>
<evidence type="ECO:0000256" key="4">
    <source>
        <dbReference type="PROSITE-ProRule" id="PRU00042"/>
    </source>
</evidence>
<feature type="domain" description="C2H2-type" evidence="6">
    <location>
        <begin position="30"/>
        <end position="63"/>
    </location>
</feature>
<dbReference type="Pfam" id="PF00096">
    <property type="entry name" value="zf-C2H2"/>
    <property type="match status" value="2"/>
</dbReference>
<evidence type="ECO:0000256" key="1">
    <source>
        <dbReference type="ARBA" id="ARBA00022723"/>
    </source>
</evidence>
<feature type="region of interest" description="Disordered" evidence="5">
    <location>
        <begin position="229"/>
        <end position="249"/>
    </location>
</feature>
<keyword evidence="8" id="KW-1185">Reference proteome</keyword>
<dbReference type="SMART" id="SM00355">
    <property type="entry name" value="ZnF_C2H2"/>
    <property type="match status" value="2"/>
</dbReference>
<dbReference type="Proteomes" id="UP000728185">
    <property type="component" value="Unassembled WGS sequence"/>
</dbReference>
<evidence type="ECO:0000256" key="2">
    <source>
        <dbReference type="ARBA" id="ARBA00022771"/>
    </source>
</evidence>
<keyword evidence="2 4" id="KW-0863">Zinc-finger</keyword>
<dbReference type="FunFam" id="3.30.160.60:FF:000007">
    <property type="entry name" value="Basic krueppel-like factor 3"/>
    <property type="match status" value="1"/>
</dbReference>
<proteinExistence type="predicted"/>
<organism evidence="7 8">
    <name type="scientific">Fasciolopsis buskii</name>
    <dbReference type="NCBI Taxonomy" id="27845"/>
    <lineage>
        <taxon>Eukaryota</taxon>
        <taxon>Metazoa</taxon>
        <taxon>Spiralia</taxon>
        <taxon>Lophotrochozoa</taxon>
        <taxon>Platyhelminthes</taxon>
        <taxon>Trematoda</taxon>
        <taxon>Digenea</taxon>
        <taxon>Plagiorchiida</taxon>
        <taxon>Echinostomata</taxon>
        <taxon>Echinostomatoidea</taxon>
        <taxon>Fasciolidae</taxon>
        <taxon>Fasciolopsis</taxon>
    </lineage>
</organism>
<dbReference type="OrthoDB" id="4748970at2759"/>
<dbReference type="PANTHER" id="PTHR23235">
    <property type="entry name" value="KRUEPPEL-LIKE TRANSCRIPTION FACTOR"/>
    <property type="match status" value="1"/>
</dbReference>
<keyword evidence="1" id="KW-0479">Metal-binding</keyword>
<evidence type="ECO:0000313" key="7">
    <source>
        <dbReference type="EMBL" id="KAA0200308.1"/>
    </source>
</evidence>
<dbReference type="GO" id="GO:0008270">
    <property type="term" value="F:zinc ion binding"/>
    <property type="evidence" value="ECO:0007669"/>
    <property type="project" value="UniProtKB-KW"/>
</dbReference>
<feature type="region of interest" description="Disordered" evidence="5">
    <location>
        <begin position="124"/>
        <end position="188"/>
    </location>
</feature>
<dbReference type="GO" id="GO:0000978">
    <property type="term" value="F:RNA polymerase II cis-regulatory region sequence-specific DNA binding"/>
    <property type="evidence" value="ECO:0007669"/>
    <property type="project" value="TreeGrafter"/>
</dbReference>
<dbReference type="AlphaFoldDB" id="A0A8E0SA90"/>
<accession>A0A8E0SA90</accession>
<reference evidence="7" key="1">
    <citation type="submission" date="2019-05" db="EMBL/GenBank/DDBJ databases">
        <title>Annotation for the trematode Fasciolopsis buski.</title>
        <authorList>
            <person name="Choi Y.-J."/>
        </authorList>
    </citation>
    <scope>NUCLEOTIDE SEQUENCE</scope>
    <source>
        <strain evidence="7">HT</strain>
        <tissue evidence="7">Whole worm</tissue>
    </source>
</reference>
<name>A0A8E0SA90_9TREM</name>
<dbReference type="GO" id="GO:0000981">
    <property type="term" value="F:DNA-binding transcription factor activity, RNA polymerase II-specific"/>
    <property type="evidence" value="ECO:0007669"/>
    <property type="project" value="TreeGrafter"/>
</dbReference>
<dbReference type="PROSITE" id="PS50157">
    <property type="entry name" value="ZINC_FINGER_C2H2_2"/>
    <property type="match status" value="2"/>
</dbReference>
<gene>
    <name evidence="7" type="ORF">FBUS_06697</name>
</gene>
<evidence type="ECO:0000259" key="6">
    <source>
        <dbReference type="PROSITE" id="PS50157"/>
    </source>
</evidence>
<dbReference type="PROSITE" id="PS00028">
    <property type="entry name" value="ZINC_FINGER_C2H2_1"/>
    <property type="match status" value="1"/>
</dbReference>